<name>A0ABR2WJ33_9FUNG</name>
<evidence type="ECO:0000256" key="1">
    <source>
        <dbReference type="ARBA" id="ARBA00023002"/>
    </source>
</evidence>
<dbReference type="Proteomes" id="UP001479436">
    <property type="component" value="Unassembled WGS sequence"/>
</dbReference>
<dbReference type="InterPro" id="IPR039697">
    <property type="entry name" value="Alcohol_dehydrogenase_Fe"/>
</dbReference>
<accession>A0ABR2WJ33</accession>
<proteinExistence type="predicted"/>
<reference evidence="3 4" key="1">
    <citation type="submission" date="2023-04" db="EMBL/GenBank/DDBJ databases">
        <title>Genome of Basidiobolus ranarum AG-B5.</title>
        <authorList>
            <person name="Stajich J.E."/>
            <person name="Carter-House D."/>
            <person name="Gryganskyi A."/>
        </authorList>
    </citation>
    <scope>NUCLEOTIDE SEQUENCE [LARGE SCALE GENOMIC DNA]</scope>
    <source>
        <strain evidence="3 4">AG-B5</strain>
    </source>
</reference>
<gene>
    <name evidence="3" type="ORF">K7432_013543</name>
</gene>
<keyword evidence="1" id="KW-0560">Oxidoreductase</keyword>
<keyword evidence="4" id="KW-1185">Reference proteome</keyword>
<evidence type="ECO:0000259" key="2">
    <source>
        <dbReference type="Pfam" id="PF00465"/>
    </source>
</evidence>
<dbReference type="Pfam" id="PF00465">
    <property type="entry name" value="Fe-ADH"/>
    <property type="match status" value="1"/>
</dbReference>
<dbReference type="SUPFAM" id="SSF56796">
    <property type="entry name" value="Dehydroquinate synthase-like"/>
    <property type="match status" value="1"/>
</dbReference>
<organism evidence="3 4">
    <name type="scientific">Basidiobolus ranarum</name>
    <dbReference type="NCBI Taxonomy" id="34480"/>
    <lineage>
        <taxon>Eukaryota</taxon>
        <taxon>Fungi</taxon>
        <taxon>Fungi incertae sedis</taxon>
        <taxon>Zoopagomycota</taxon>
        <taxon>Entomophthoromycotina</taxon>
        <taxon>Basidiobolomycetes</taxon>
        <taxon>Basidiobolales</taxon>
        <taxon>Basidiobolaceae</taxon>
        <taxon>Basidiobolus</taxon>
    </lineage>
</organism>
<dbReference type="PANTHER" id="PTHR11496">
    <property type="entry name" value="ALCOHOL DEHYDROGENASE"/>
    <property type="match status" value="1"/>
</dbReference>
<evidence type="ECO:0000313" key="3">
    <source>
        <dbReference type="EMBL" id="KAK9761508.1"/>
    </source>
</evidence>
<evidence type="ECO:0000313" key="4">
    <source>
        <dbReference type="Proteomes" id="UP001479436"/>
    </source>
</evidence>
<dbReference type="Gene3D" id="3.40.50.1970">
    <property type="match status" value="1"/>
</dbReference>
<protein>
    <recommendedName>
        <fullName evidence="2">Alcohol dehydrogenase iron-type/glycerol dehydrogenase GldA domain-containing protein</fullName>
    </recommendedName>
</protein>
<dbReference type="Gene3D" id="1.20.1090.10">
    <property type="entry name" value="Dehydroquinate synthase-like - alpha domain"/>
    <property type="match status" value="1"/>
</dbReference>
<feature type="domain" description="Alcohol dehydrogenase iron-type/glycerol dehydrogenase GldA" evidence="2">
    <location>
        <begin position="21"/>
        <end position="193"/>
    </location>
</feature>
<dbReference type="EMBL" id="JASJQH010001358">
    <property type="protein sequence ID" value="KAK9761508.1"/>
    <property type="molecule type" value="Genomic_DNA"/>
</dbReference>
<comment type="caution">
    <text evidence="3">The sequence shown here is derived from an EMBL/GenBank/DDBJ whole genome shotgun (WGS) entry which is preliminary data.</text>
</comment>
<dbReference type="PANTHER" id="PTHR11496:SF107">
    <property type="entry name" value="ALCOHOL DEHYDROGENASE, PUTATIVE (AFU_ORTHOLOGUE AFUA_1G06800)-RELATED"/>
    <property type="match status" value="1"/>
</dbReference>
<dbReference type="InterPro" id="IPR001670">
    <property type="entry name" value="ADH_Fe/GldA"/>
</dbReference>
<sequence>MTTTVSVSAGEAPQSSTRVERVIWGKSYTDAVVNELHRLSTKRAFLVVSKSLNSDTDLVVRLEQALGQYFVGKKVGIRPHTPWEDIIELTKEIQSAKADVIITLGGGSITDAAKVALLAVANEVNTPDDLNTLVFDEQSVDTVLPPNIQLICIPTSLSGGEYNSGSGATDSRVGAKRIFRHPLCVPKSIILDPVITLHTPDWLWLYTGMRSVDHCVETLSSLNSNSESDDLAAIALKKLTGSLLQTNHNRQDISSRLQSLLGVWEATQASVMKEVD</sequence>